<sequence>MRFLHTTLITGVAALTALVGGATIGGTAAALPANFTVSATNPSVADFNSIVQFLVATPASDTAKAANIEGGESAVVVPRTVYNLGLFRAPKGSAGVSGPIVRTDSRATLKMHARSAGRPDISMPIDFVYQGNWKLASSSMCQGVKTVGLPIYCNA</sequence>
<evidence type="ECO:0000256" key="1">
    <source>
        <dbReference type="ARBA" id="ARBA00022729"/>
    </source>
</evidence>
<feature type="domain" description="Low molecular weight antigen MTB12-like C-terminal" evidence="3">
    <location>
        <begin position="41"/>
        <end position="150"/>
    </location>
</feature>
<dbReference type="Proteomes" id="UP001501035">
    <property type="component" value="Unassembled WGS sequence"/>
</dbReference>
<proteinExistence type="inferred from homology"/>
<keyword evidence="1" id="KW-0732">Signal</keyword>
<dbReference type="RefSeq" id="WP_290704377.1">
    <property type="nucleotide sequence ID" value="NZ_BAAAVS010000011.1"/>
</dbReference>
<dbReference type="InterPro" id="IPR058644">
    <property type="entry name" value="Mtb12-like_C"/>
</dbReference>
<name>A0ABP6L2Y9_9ACTN</name>
<dbReference type="EMBL" id="BAAAVS010000011">
    <property type="protein sequence ID" value="GAA3027343.1"/>
    <property type="molecule type" value="Genomic_DNA"/>
</dbReference>
<organism evidence="4 5">
    <name type="scientific">Gordonia defluvii</name>
    <dbReference type="NCBI Taxonomy" id="283718"/>
    <lineage>
        <taxon>Bacteria</taxon>
        <taxon>Bacillati</taxon>
        <taxon>Actinomycetota</taxon>
        <taxon>Actinomycetes</taxon>
        <taxon>Mycobacteriales</taxon>
        <taxon>Gordoniaceae</taxon>
        <taxon>Gordonia</taxon>
    </lineage>
</organism>
<gene>
    <name evidence="4" type="ORF">GCM10010528_06360</name>
</gene>
<evidence type="ECO:0000313" key="4">
    <source>
        <dbReference type="EMBL" id="GAA3027343.1"/>
    </source>
</evidence>
<accession>A0ABP6L2Y9</accession>
<evidence type="ECO:0000259" key="3">
    <source>
        <dbReference type="Pfam" id="PF26580"/>
    </source>
</evidence>
<protein>
    <recommendedName>
        <fullName evidence="3">Low molecular weight antigen MTB12-like C-terminal domain-containing protein</fullName>
    </recommendedName>
</protein>
<comment type="similarity">
    <text evidence="2">Belongs to the MTB12 family.</text>
</comment>
<evidence type="ECO:0000256" key="2">
    <source>
        <dbReference type="ARBA" id="ARBA00093774"/>
    </source>
</evidence>
<keyword evidence="5" id="KW-1185">Reference proteome</keyword>
<reference evidence="5" key="1">
    <citation type="journal article" date="2019" name="Int. J. Syst. Evol. Microbiol.">
        <title>The Global Catalogue of Microorganisms (GCM) 10K type strain sequencing project: providing services to taxonomists for standard genome sequencing and annotation.</title>
        <authorList>
            <consortium name="The Broad Institute Genomics Platform"/>
            <consortium name="The Broad Institute Genome Sequencing Center for Infectious Disease"/>
            <person name="Wu L."/>
            <person name="Ma J."/>
        </authorList>
    </citation>
    <scope>NUCLEOTIDE SEQUENCE [LARGE SCALE GENOMIC DNA]</scope>
    <source>
        <strain evidence="5">JCM 14234</strain>
    </source>
</reference>
<evidence type="ECO:0000313" key="5">
    <source>
        <dbReference type="Proteomes" id="UP001501035"/>
    </source>
</evidence>
<dbReference type="Pfam" id="PF26580">
    <property type="entry name" value="Mtb12_C"/>
    <property type="match status" value="1"/>
</dbReference>
<comment type="caution">
    <text evidence="4">The sequence shown here is derived from an EMBL/GenBank/DDBJ whole genome shotgun (WGS) entry which is preliminary data.</text>
</comment>